<reference evidence="1" key="1">
    <citation type="submission" date="2014-01" db="EMBL/GenBank/DDBJ databases">
        <authorList>
            <person name="Brown-Elliot B."/>
            <person name="Wallace R."/>
            <person name="Lenaerts A."/>
            <person name="Ordway D."/>
            <person name="DeGroote M.A."/>
            <person name="Parker T."/>
            <person name="Sizemore C."/>
            <person name="Tallon L.J."/>
            <person name="Sadzewicz L.K."/>
            <person name="Sengamalay N."/>
            <person name="Fraser C.M."/>
            <person name="Hine E."/>
            <person name="Shefchek K.A."/>
            <person name="Das S.P."/>
            <person name="Tettelin H."/>
        </authorList>
    </citation>
    <scope>NUCLEOTIDE SEQUENCE [LARGE SCALE GENOMIC DNA]</scope>
    <source>
        <strain evidence="1">4042</strain>
    </source>
</reference>
<gene>
    <name evidence="1" type="ORF">I553_3078</name>
</gene>
<dbReference type="AlphaFoldDB" id="X8E4L8"/>
<evidence type="ECO:0000313" key="1">
    <source>
        <dbReference type="EMBL" id="EUA75186.1"/>
    </source>
</evidence>
<dbReference type="PATRIC" id="fig|1299334.3.peg.590"/>
<accession>X8E4L8</accession>
<sequence>MLRGVQPLLEHDPVIVQGFRTWAASITPAAARFIDEMARETARRELETVSVIVLPPAPVEP</sequence>
<proteinExistence type="predicted"/>
<dbReference type="EMBL" id="JAOB01000010">
    <property type="protein sequence ID" value="EUA75186.1"/>
    <property type="molecule type" value="Genomic_DNA"/>
</dbReference>
<organism evidence="1">
    <name type="scientific">Mycobacterium xenopi 4042</name>
    <dbReference type="NCBI Taxonomy" id="1299334"/>
    <lineage>
        <taxon>Bacteria</taxon>
        <taxon>Bacillati</taxon>
        <taxon>Actinomycetota</taxon>
        <taxon>Actinomycetes</taxon>
        <taxon>Mycobacteriales</taxon>
        <taxon>Mycobacteriaceae</taxon>
        <taxon>Mycobacterium</taxon>
    </lineage>
</organism>
<protein>
    <submittedName>
        <fullName evidence="1">Transcriptional regulator, MerR family domain protein</fullName>
    </submittedName>
</protein>
<comment type="caution">
    <text evidence="1">The sequence shown here is derived from an EMBL/GenBank/DDBJ whole genome shotgun (WGS) entry which is preliminary data.</text>
</comment>
<name>X8E4L8_MYCXE</name>